<organism evidence="2 3">
    <name type="scientific">Caballeronia cordobensis</name>
    <name type="common">Burkholderia cordobensis</name>
    <dbReference type="NCBI Taxonomy" id="1353886"/>
    <lineage>
        <taxon>Bacteria</taxon>
        <taxon>Pseudomonadati</taxon>
        <taxon>Pseudomonadota</taxon>
        <taxon>Betaproteobacteria</taxon>
        <taxon>Burkholderiales</taxon>
        <taxon>Burkholderiaceae</taxon>
        <taxon>Caballeronia</taxon>
    </lineage>
</organism>
<dbReference type="EMBL" id="FCNY02000012">
    <property type="protein sequence ID" value="SAL54711.1"/>
    <property type="molecule type" value="Genomic_DNA"/>
</dbReference>
<feature type="signal peptide" evidence="1">
    <location>
        <begin position="1"/>
        <end position="25"/>
    </location>
</feature>
<protein>
    <submittedName>
        <fullName evidence="2">Uncharacterized protein</fullName>
    </submittedName>
</protein>
<feature type="chain" id="PRO_5011116072" evidence="1">
    <location>
        <begin position="26"/>
        <end position="203"/>
    </location>
</feature>
<dbReference type="AlphaFoldDB" id="A0A158IF26"/>
<evidence type="ECO:0000313" key="2">
    <source>
        <dbReference type="EMBL" id="SAL54711.1"/>
    </source>
</evidence>
<keyword evidence="1" id="KW-0732">Signal</keyword>
<dbReference type="Proteomes" id="UP000054740">
    <property type="component" value="Unassembled WGS sequence"/>
</dbReference>
<keyword evidence="3" id="KW-1185">Reference proteome</keyword>
<gene>
    <name evidence="2" type="ORF">AWB70_04631</name>
</gene>
<evidence type="ECO:0000256" key="1">
    <source>
        <dbReference type="SAM" id="SignalP"/>
    </source>
</evidence>
<reference evidence="3" key="1">
    <citation type="submission" date="2016-01" db="EMBL/GenBank/DDBJ databases">
        <authorList>
            <person name="Peeters C."/>
        </authorList>
    </citation>
    <scope>NUCLEOTIDE SEQUENCE [LARGE SCALE GENOMIC DNA]</scope>
</reference>
<evidence type="ECO:0000313" key="3">
    <source>
        <dbReference type="Proteomes" id="UP000054740"/>
    </source>
</evidence>
<proteinExistence type="predicted"/>
<accession>A0A158IF26</accession>
<name>A0A158IF26_CABCO</name>
<sequence length="203" mass="21393">MNMKLRAMSILATTAMAASIGSAFAQSDALVKTAEQVAMSENPVHLQSVIKGIDTANRVLMLQDQNGDVMLPVGKQATNFDKLKVGDIVDVYYKNALLMDISKSTATDKSDRARVDTTVVAPASGANVVAGFDAVRQVEVLATVVKVDAAKRTITLRGPLHTMSLDIAKDVDVSKLKNGDKVHAVYVAALAVKVTPPAATASN</sequence>